<feature type="transmembrane region" description="Helical" evidence="1">
    <location>
        <begin position="50"/>
        <end position="71"/>
    </location>
</feature>
<keyword evidence="1" id="KW-1133">Transmembrane helix</keyword>
<organism evidence="2 3">
    <name type="scientific">Amycolatopsis pigmentata</name>
    <dbReference type="NCBI Taxonomy" id="450801"/>
    <lineage>
        <taxon>Bacteria</taxon>
        <taxon>Bacillati</taxon>
        <taxon>Actinomycetota</taxon>
        <taxon>Actinomycetes</taxon>
        <taxon>Pseudonocardiales</taxon>
        <taxon>Pseudonocardiaceae</taxon>
        <taxon>Amycolatopsis</taxon>
    </lineage>
</organism>
<name>A0ABW5FND2_9PSEU</name>
<keyword evidence="3" id="KW-1185">Reference proteome</keyword>
<evidence type="ECO:0000256" key="1">
    <source>
        <dbReference type="SAM" id="Phobius"/>
    </source>
</evidence>
<keyword evidence="1" id="KW-0812">Transmembrane</keyword>
<feature type="transmembrane region" description="Helical" evidence="1">
    <location>
        <begin position="24"/>
        <end position="44"/>
    </location>
</feature>
<comment type="caution">
    <text evidence="2">The sequence shown here is derived from an EMBL/GenBank/DDBJ whole genome shotgun (WGS) entry which is preliminary data.</text>
</comment>
<dbReference type="EMBL" id="JBHUKR010000004">
    <property type="protein sequence ID" value="MFD2415337.1"/>
    <property type="molecule type" value="Genomic_DNA"/>
</dbReference>
<dbReference type="Proteomes" id="UP001597417">
    <property type="component" value="Unassembled WGS sequence"/>
</dbReference>
<gene>
    <name evidence="2" type="ORF">ACFSXZ_03235</name>
</gene>
<accession>A0ABW5FND2</accession>
<evidence type="ECO:0008006" key="4">
    <source>
        <dbReference type="Google" id="ProtNLM"/>
    </source>
</evidence>
<feature type="transmembrane region" description="Helical" evidence="1">
    <location>
        <begin position="113"/>
        <end position="131"/>
    </location>
</feature>
<reference evidence="3" key="1">
    <citation type="journal article" date="2019" name="Int. J. Syst. Evol. Microbiol.">
        <title>The Global Catalogue of Microorganisms (GCM) 10K type strain sequencing project: providing services to taxonomists for standard genome sequencing and annotation.</title>
        <authorList>
            <consortium name="The Broad Institute Genomics Platform"/>
            <consortium name="The Broad Institute Genome Sequencing Center for Infectious Disease"/>
            <person name="Wu L."/>
            <person name="Ma J."/>
        </authorList>
    </citation>
    <scope>NUCLEOTIDE SEQUENCE [LARGE SCALE GENOMIC DNA]</scope>
    <source>
        <strain evidence="3">CGMCC 4.7645</strain>
    </source>
</reference>
<protein>
    <recommendedName>
        <fullName evidence="4">VIT family protein</fullName>
    </recommendedName>
</protein>
<keyword evidence="1" id="KW-0472">Membrane</keyword>
<dbReference type="RefSeq" id="WP_378261047.1">
    <property type="nucleotide sequence ID" value="NZ_JBHUKR010000004.1"/>
</dbReference>
<sequence>MQALLERIREDEQAFVLRYVQPGLVGLIDGTLSTLAPIFAAAMLSGSHAALFVGLATALGAGISMGLSEALSDTGSRTGRGPAALRGTVTGLMTTLGGAFHSLPFLIGDRHTALVVAGVVVAVELSVIAVIRKRYLRVSLRTSVIQVALGGVLITTVGLVLGTA</sequence>
<proteinExistence type="predicted"/>
<feature type="transmembrane region" description="Helical" evidence="1">
    <location>
        <begin position="83"/>
        <end position="107"/>
    </location>
</feature>
<evidence type="ECO:0000313" key="3">
    <source>
        <dbReference type="Proteomes" id="UP001597417"/>
    </source>
</evidence>
<evidence type="ECO:0000313" key="2">
    <source>
        <dbReference type="EMBL" id="MFD2415337.1"/>
    </source>
</evidence>
<feature type="transmembrane region" description="Helical" evidence="1">
    <location>
        <begin position="143"/>
        <end position="162"/>
    </location>
</feature>